<dbReference type="InterPro" id="IPR000421">
    <property type="entry name" value="FA58C"/>
</dbReference>
<dbReference type="GO" id="GO:0005615">
    <property type="term" value="C:extracellular space"/>
    <property type="evidence" value="ECO:0007669"/>
    <property type="project" value="TreeGrafter"/>
</dbReference>
<dbReference type="InterPro" id="IPR038178">
    <property type="entry name" value="Kringle_sf"/>
</dbReference>
<dbReference type="SUPFAM" id="SSF49785">
    <property type="entry name" value="Galactose-binding domain-like"/>
    <property type="match status" value="1"/>
</dbReference>
<dbReference type="Gene3D" id="2.40.20.10">
    <property type="entry name" value="Plasminogen Kringle 4"/>
    <property type="match status" value="1"/>
</dbReference>
<gene>
    <name evidence="5" type="primary">LPA</name>
    <name evidence="5" type="ORF">BLAG_LOCUS10081</name>
</gene>
<dbReference type="Gene3D" id="3.10.100.10">
    <property type="entry name" value="Mannose-Binding Protein A, subunit A"/>
    <property type="match status" value="1"/>
</dbReference>
<dbReference type="AlphaFoldDB" id="A0A8J9Z7J9"/>
<feature type="domain" description="Kringle" evidence="4">
    <location>
        <begin position="334"/>
        <end position="415"/>
    </location>
</feature>
<reference evidence="5" key="1">
    <citation type="submission" date="2022-01" db="EMBL/GenBank/DDBJ databases">
        <authorList>
            <person name="Braso-Vives M."/>
        </authorList>
    </citation>
    <scope>NUCLEOTIDE SEQUENCE</scope>
</reference>
<dbReference type="InterPro" id="IPR018056">
    <property type="entry name" value="Kringle_CS"/>
</dbReference>
<feature type="region of interest" description="Disordered" evidence="3">
    <location>
        <begin position="534"/>
        <end position="559"/>
    </location>
</feature>
<dbReference type="InterPro" id="IPR013806">
    <property type="entry name" value="Kringle-like"/>
</dbReference>
<evidence type="ECO:0000256" key="2">
    <source>
        <dbReference type="ARBA" id="ARBA00023157"/>
    </source>
</evidence>
<dbReference type="InterPro" id="IPR001304">
    <property type="entry name" value="C-type_lectin-like"/>
</dbReference>
<evidence type="ECO:0000256" key="1">
    <source>
        <dbReference type="ARBA" id="ARBA00022572"/>
    </source>
</evidence>
<feature type="compositionally biased region" description="Acidic residues" evidence="3">
    <location>
        <begin position="534"/>
        <end position="545"/>
    </location>
</feature>
<proteinExistence type="predicted"/>
<evidence type="ECO:0000256" key="3">
    <source>
        <dbReference type="SAM" id="MobiDB-lite"/>
    </source>
</evidence>
<dbReference type="Gene3D" id="2.60.120.260">
    <property type="entry name" value="Galactose-binding domain-like"/>
    <property type="match status" value="1"/>
</dbReference>
<keyword evidence="1" id="KW-0420">Kringle</keyword>
<name>A0A8J9Z7J9_BRALA</name>
<dbReference type="PANTHER" id="PTHR24261">
    <property type="entry name" value="PLASMINOGEN-RELATED"/>
    <property type="match status" value="1"/>
</dbReference>
<protein>
    <submittedName>
        <fullName evidence="5">LPA protein</fullName>
    </submittedName>
</protein>
<keyword evidence="2" id="KW-1015">Disulfide bond</keyword>
<dbReference type="CDD" id="cd00037">
    <property type="entry name" value="CLECT"/>
    <property type="match status" value="1"/>
</dbReference>
<evidence type="ECO:0000259" key="4">
    <source>
        <dbReference type="SMART" id="SM00130"/>
    </source>
</evidence>
<dbReference type="SMART" id="SM00130">
    <property type="entry name" value="KR"/>
    <property type="match status" value="1"/>
</dbReference>
<dbReference type="Pfam" id="PF00059">
    <property type="entry name" value="Lectin_C"/>
    <property type="match status" value="1"/>
</dbReference>
<dbReference type="GO" id="GO:0004175">
    <property type="term" value="F:endopeptidase activity"/>
    <property type="evidence" value="ECO:0007669"/>
    <property type="project" value="TreeGrafter"/>
</dbReference>
<dbReference type="InterPro" id="IPR016186">
    <property type="entry name" value="C-type_lectin-like/link_sf"/>
</dbReference>
<dbReference type="InterPro" id="IPR000001">
    <property type="entry name" value="Kringle"/>
</dbReference>
<dbReference type="OrthoDB" id="10179673at2759"/>
<dbReference type="GO" id="GO:0005102">
    <property type="term" value="F:signaling receptor binding"/>
    <property type="evidence" value="ECO:0007669"/>
    <property type="project" value="TreeGrafter"/>
</dbReference>
<dbReference type="SUPFAM" id="SSF57440">
    <property type="entry name" value="Kringle-like"/>
    <property type="match status" value="1"/>
</dbReference>
<dbReference type="InterPro" id="IPR016187">
    <property type="entry name" value="CTDL_fold"/>
</dbReference>
<dbReference type="FunFam" id="2.40.20.10:FF:000025">
    <property type="entry name" value="Plasminogen"/>
    <property type="match status" value="1"/>
</dbReference>
<dbReference type="PRINTS" id="PR00018">
    <property type="entry name" value="KRINGLE"/>
</dbReference>
<dbReference type="PANTHER" id="PTHR24261:SF7">
    <property type="entry name" value="KRINGLE DOMAIN-CONTAINING PROTEIN"/>
    <property type="match status" value="1"/>
</dbReference>
<sequence length="559" mass="62825">MEQAEFCCWTTNDDIWIRASRCGPKIHRSVLLSCSLTMQISRAFSPTVLYLWCRSMPGEPPPVQSLPTATKISAGNFLAVMVGLDIVMPCIYAWGETVFAEETPFPVVGLRAPILEISGRAACCRPGSHVYQSVDEDDIDNRRQTGMDCRQPTNKKEDTTLPIKARKKAADLRNNPLYASSEQMKKKVVTQDSSWAMNSTGTPYVNDGVICDAGKALDGDIETYWNPVCTARYQNNWLIVLDLAAPITLTSIAVIHWGHTNHDIAKFRLQKSEAVCPYNWEDVVYITDVQGGTDQHQQFGGFQETARYWRFVVTRTHTGWQPWLNELYLYPITTHCQVGDGASYRGTVSVTDTGITCQRWDSQTPHGHDMTPADYVSSGLEKNYCRNPDGEAGVWCYTMDPSTRWTYCKVAVCAARSARCPVGYRLIARTCIKLDFRLKSYRTAEAACKRDGAELAMPKTKELDVALRILVRTESHRQSYWFGLKDKGGFLLHQRNWQWADGSSLGNYKPSIASRLSAAKQLVAMEKREMAGAEEDLLDEMEDLETELKKRGPPGSMRG</sequence>
<dbReference type="Proteomes" id="UP000838412">
    <property type="component" value="Chromosome 17"/>
</dbReference>
<dbReference type="Pfam" id="PF00051">
    <property type="entry name" value="Kringle"/>
    <property type="match status" value="1"/>
</dbReference>
<dbReference type="PROSITE" id="PS00021">
    <property type="entry name" value="KRINGLE_1"/>
    <property type="match status" value="1"/>
</dbReference>
<dbReference type="EMBL" id="OV696702">
    <property type="protein sequence ID" value="CAH1248776.1"/>
    <property type="molecule type" value="Genomic_DNA"/>
</dbReference>
<evidence type="ECO:0000313" key="6">
    <source>
        <dbReference type="Proteomes" id="UP000838412"/>
    </source>
</evidence>
<evidence type="ECO:0000313" key="5">
    <source>
        <dbReference type="EMBL" id="CAH1248776.1"/>
    </source>
</evidence>
<dbReference type="InterPro" id="IPR050759">
    <property type="entry name" value="Serine_protease_kringle"/>
</dbReference>
<dbReference type="SUPFAM" id="SSF56436">
    <property type="entry name" value="C-type lectin-like"/>
    <property type="match status" value="1"/>
</dbReference>
<accession>A0A8J9Z7J9</accession>
<dbReference type="CDD" id="cd00108">
    <property type="entry name" value="KR"/>
    <property type="match status" value="1"/>
</dbReference>
<organism evidence="5 6">
    <name type="scientific">Branchiostoma lanceolatum</name>
    <name type="common">Common lancelet</name>
    <name type="synonym">Amphioxus lanceolatum</name>
    <dbReference type="NCBI Taxonomy" id="7740"/>
    <lineage>
        <taxon>Eukaryota</taxon>
        <taxon>Metazoa</taxon>
        <taxon>Chordata</taxon>
        <taxon>Cephalochordata</taxon>
        <taxon>Leptocardii</taxon>
        <taxon>Amphioxiformes</taxon>
        <taxon>Branchiostomatidae</taxon>
        <taxon>Branchiostoma</taxon>
    </lineage>
</organism>
<dbReference type="Pfam" id="PF00754">
    <property type="entry name" value="F5_F8_type_C"/>
    <property type="match status" value="1"/>
</dbReference>
<dbReference type="InterPro" id="IPR008979">
    <property type="entry name" value="Galactose-bd-like_sf"/>
</dbReference>
<keyword evidence="6" id="KW-1185">Reference proteome</keyword>